<feature type="transmembrane region" description="Helical" evidence="1">
    <location>
        <begin position="80"/>
        <end position="105"/>
    </location>
</feature>
<name>A0A6A6GYY2_VIRVR</name>
<reference evidence="2" key="1">
    <citation type="journal article" date="2020" name="Stud. Mycol.">
        <title>101 Dothideomycetes genomes: a test case for predicting lifestyles and emergence of pathogens.</title>
        <authorList>
            <person name="Haridas S."/>
            <person name="Albert R."/>
            <person name="Binder M."/>
            <person name="Bloem J."/>
            <person name="Labutti K."/>
            <person name="Salamov A."/>
            <person name="Andreopoulos B."/>
            <person name="Baker S."/>
            <person name="Barry K."/>
            <person name="Bills G."/>
            <person name="Bluhm B."/>
            <person name="Cannon C."/>
            <person name="Castanera R."/>
            <person name="Culley D."/>
            <person name="Daum C."/>
            <person name="Ezra D."/>
            <person name="Gonzalez J."/>
            <person name="Henrissat B."/>
            <person name="Kuo A."/>
            <person name="Liang C."/>
            <person name="Lipzen A."/>
            <person name="Lutzoni F."/>
            <person name="Magnuson J."/>
            <person name="Mondo S."/>
            <person name="Nolan M."/>
            <person name="Ohm R."/>
            <person name="Pangilinan J."/>
            <person name="Park H.-J."/>
            <person name="Ramirez L."/>
            <person name="Alfaro M."/>
            <person name="Sun H."/>
            <person name="Tritt A."/>
            <person name="Yoshinaga Y."/>
            <person name="Zwiers L.-H."/>
            <person name="Turgeon B."/>
            <person name="Goodwin S."/>
            <person name="Spatafora J."/>
            <person name="Crous P."/>
            <person name="Grigoriev I."/>
        </authorList>
    </citation>
    <scope>NUCLEOTIDE SEQUENCE</scope>
    <source>
        <strain evidence="2">Tuck. ex Michener</strain>
    </source>
</reference>
<evidence type="ECO:0000313" key="3">
    <source>
        <dbReference type="Proteomes" id="UP000800092"/>
    </source>
</evidence>
<dbReference type="Proteomes" id="UP000800092">
    <property type="component" value="Unassembled WGS sequence"/>
</dbReference>
<keyword evidence="3" id="KW-1185">Reference proteome</keyword>
<keyword evidence="1" id="KW-0812">Transmembrane</keyword>
<dbReference type="AlphaFoldDB" id="A0A6A6GYY2"/>
<proteinExistence type="predicted"/>
<organism evidence="2 3">
    <name type="scientific">Viridothelium virens</name>
    <name type="common">Speckled blister lichen</name>
    <name type="synonym">Trypethelium virens</name>
    <dbReference type="NCBI Taxonomy" id="1048519"/>
    <lineage>
        <taxon>Eukaryota</taxon>
        <taxon>Fungi</taxon>
        <taxon>Dikarya</taxon>
        <taxon>Ascomycota</taxon>
        <taxon>Pezizomycotina</taxon>
        <taxon>Dothideomycetes</taxon>
        <taxon>Dothideomycetes incertae sedis</taxon>
        <taxon>Trypetheliales</taxon>
        <taxon>Trypetheliaceae</taxon>
        <taxon>Viridothelium</taxon>
    </lineage>
</organism>
<evidence type="ECO:0000313" key="2">
    <source>
        <dbReference type="EMBL" id="KAF2231024.1"/>
    </source>
</evidence>
<feature type="transmembrane region" description="Helical" evidence="1">
    <location>
        <begin position="20"/>
        <end position="42"/>
    </location>
</feature>
<sequence>MIAGDQLGLTGSIPSADKPLRWICLLALFPAIVLFPICDAIAPVGRALQYLGFVPLGLSAMFSAYLLFSRNGRGKQPTNYLLLWPDVLLFTMTLMHLIMFIRNFVGSWYWHRYPSTIVLATYSTMPLFVVILIHAFFSLRIAIHLIRAYLRSDSDRFTCLECGSHAIKRTPRHGAAWHEPSERPRNYDYVGEYGDDDEPLIGGSVN</sequence>
<accession>A0A6A6GYY2</accession>
<feature type="transmembrane region" description="Helical" evidence="1">
    <location>
        <begin position="48"/>
        <end position="68"/>
    </location>
</feature>
<keyword evidence="1" id="KW-0472">Membrane</keyword>
<protein>
    <submittedName>
        <fullName evidence="2">Uncharacterized protein</fullName>
    </submittedName>
</protein>
<evidence type="ECO:0000256" key="1">
    <source>
        <dbReference type="SAM" id="Phobius"/>
    </source>
</evidence>
<dbReference type="EMBL" id="ML991832">
    <property type="protein sequence ID" value="KAF2231024.1"/>
    <property type="molecule type" value="Genomic_DNA"/>
</dbReference>
<gene>
    <name evidence="2" type="ORF">EV356DRAFT_579516</name>
</gene>
<keyword evidence="1" id="KW-1133">Transmembrane helix</keyword>
<feature type="transmembrane region" description="Helical" evidence="1">
    <location>
        <begin position="125"/>
        <end position="146"/>
    </location>
</feature>